<reference evidence="1" key="1">
    <citation type="submission" date="2020-02" db="EMBL/GenBank/DDBJ databases">
        <authorList>
            <person name="Meier V. D."/>
        </authorList>
    </citation>
    <scope>NUCLEOTIDE SEQUENCE</scope>
    <source>
        <strain evidence="1">AVDCRST_MAG48</strain>
    </source>
</reference>
<dbReference type="AlphaFoldDB" id="A0A6J4LVD0"/>
<feature type="non-terminal residue" evidence="1">
    <location>
        <position position="1"/>
    </location>
</feature>
<organism evidence="1">
    <name type="scientific">uncultured Friedmanniella sp</name>
    <dbReference type="NCBI Taxonomy" id="335381"/>
    <lineage>
        <taxon>Bacteria</taxon>
        <taxon>Bacillati</taxon>
        <taxon>Actinomycetota</taxon>
        <taxon>Actinomycetes</taxon>
        <taxon>Propionibacteriales</taxon>
        <taxon>Nocardioidaceae</taxon>
        <taxon>Friedmanniella</taxon>
        <taxon>environmental samples</taxon>
    </lineage>
</organism>
<proteinExistence type="predicted"/>
<evidence type="ECO:0000313" key="1">
    <source>
        <dbReference type="EMBL" id="CAA9342583.1"/>
    </source>
</evidence>
<dbReference type="EMBL" id="CADCTS010000520">
    <property type="protein sequence ID" value="CAA9342583.1"/>
    <property type="molecule type" value="Genomic_DNA"/>
</dbReference>
<accession>A0A6J4LVD0</accession>
<sequence>FLVPAVALAVVAGYALFDLTTKRHGEALVSEV</sequence>
<name>A0A6J4LVD0_9ACTN</name>
<protein>
    <submittedName>
        <fullName evidence="1">Uncharacterized protein</fullName>
    </submittedName>
</protein>
<gene>
    <name evidence="1" type="ORF">AVDCRST_MAG48-3733</name>
</gene>